<dbReference type="PANTHER" id="PTHR43802">
    <property type="entry name" value="ENOYL-COA HYDRATASE"/>
    <property type="match status" value="1"/>
</dbReference>
<gene>
    <name evidence="2" type="ORF">EDD29_7379</name>
</gene>
<dbReference type="PANTHER" id="PTHR43802:SF1">
    <property type="entry name" value="IP11341P-RELATED"/>
    <property type="match status" value="1"/>
</dbReference>
<dbReference type="OrthoDB" id="9777711at2"/>
<protein>
    <submittedName>
        <fullName evidence="2">Enoyl-CoA hydratase</fullName>
    </submittedName>
</protein>
<evidence type="ECO:0000313" key="2">
    <source>
        <dbReference type="EMBL" id="ROO89674.1"/>
    </source>
</evidence>
<dbReference type="GO" id="GO:0003824">
    <property type="term" value="F:catalytic activity"/>
    <property type="evidence" value="ECO:0007669"/>
    <property type="project" value="UniProtKB-ARBA"/>
</dbReference>
<name>A0A3N1D820_9ACTN</name>
<comment type="similarity">
    <text evidence="1">Belongs to the enoyl-CoA hydratase/isomerase family.</text>
</comment>
<keyword evidence="3" id="KW-1185">Reference proteome</keyword>
<evidence type="ECO:0000313" key="3">
    <source>
        <dbReference type="Proteomes" id="UP000272400"/>
    </source>
</evidence>
<dbReference type="Pfam" id="PF00378">
    <property type="entry name" value="ECH_1"/>
    <property type="match status" value="1"/>
</dbReference>
<comment type="caution">
    <text evidence="2">The sequence shown here is derived from an EMBL/GenBank/DDBJ whole genome shotgun (WGS) entry which is preliminary data.</text>
</comment>
<dbReference type="InterPro" id="IPR001753">
    <property type="entry name" value="Enoyl-CoA_hydra/iso"/>
</dbReference>
<dbReference type="SUPFAM" id="SSF52096">
    <property type="entry name" value="ClpP/crotonase"/>
    <property type="match status" value="1"/>
</dbReference>
<sequence>MGALGESVVLVEVERGVAVVTLNRPQALNAMTLEMSLAYSEALLAADADPEVRAIVVTGAGRGFCAGADLGILEQGGDAIRKFLPPAKDMPRLALALSKPVVAAINGHAVGIGFAYALGSDVRFAASTAKLATAFSRLGLVAEYGLSYQLPRLIGVSAAMDLLLSGRTIDAAEALSLGLVNRVVEPEELLPAAIAYAADMAENCAPSSLAAIKHQVYGHLDLAEPEALTETLGLMDASFGGADLAEALLARNEKRKPVFTPPPARP</sequence>
<organism evidence="2 3">
    <name type="scientific">Actinocorallia herbida</name>
    <dbReference type="NCBI Taxonomy" id="58109"/>
    <lineage>
        <taxon>Bacteria</taxon>
        <taxon>Bacillati</taxon>
        <taxon>Actinomycetota</taxon>
        <taxon>Actinomycetes</taxon>
        <taxon>Streptosporangiales</taxon>
        <taxon>Thermomonosporaceae</taxon>
        <taxon>Actinocorallia</taxon>
    </lineage>
</organism>
<dbReference type="Gene3D" id="3.90.226.10">
    <property type="entry name" value="2-enoyl-CoA Hydratase, Chain A, domain 1"/>
    <property type="match status" value="1"/>
</dbReference>
<dbReference type="Proteomes" id="UP000272400">
    <property type="component" value="Unassembled WGS sequence"/>
</dbReference>
<dbReference type="AlphaFoldDB" id="A0A3N1D820"/>
<proteinExistence type="inferred from homology"/>
<evidence type="ECO:0000256" key="1">
    <source>
        <dbReference type="ARBA" id="ARBA00005254"/>
    </source>
</evidence>
<dbReference type="EMBL" id="RJKE01000001">
    <property type="protein sequence ID" value="ROO89674.1"/>
    <property type="molecule type" value="Genomic_DNA"/>
</dbReference>
<reference evidence="2 3" key="1">
    <citation type="submission" date="2018-11" db="EMBL/GenBank/DDBJ databases">
        <title>Sequencing the genomes of 1000 actinobacteria strains.</title>
        <authorList>
            <person name="Klenk H.-P."/>
        </authorList>
    </citation>
    <scope>NUCLEOTIDE SEQUENCE [LARGE SCALE GENOMIC DNA]</scope>
    <source>
        <strain evidence="2 3">DSM 44254</strain>
    </source>
</reference>
<accession>A0A3N1D820</accession>
<dbReference type="CDD" id="cd06558">
    <property type="entry name" value="crotonase-like"/>
    <property type="match status" value="1"/>
</dbReference>
<dbReference type="InterPro" id="IPR029045">
    <property type="entry name" value="ClpP/crotonase-like_dom_sf"/>
</dbReference>